<evidence type="ECO:0000256" key="4">
    <source>
        <dbReference type="ARBA" id="ARBA00022723"/>
    </source>
</evidence>
<evidence type="ECO:0000259" key="15">
    <source>
        <dbReference type="PROSITE" id="PS51133"/>
    </source>
</evidence>
<keyword evidence="7 14" id="KW-0804">Transcription</keyword>
<proteinExistence type="inferred from homology"/>
<dbReference type="GO" id="GO:1903189">
    <property type="term" value="P:glyoxal metabolic process"/>
    <property type="evidence" value="ECO:0007669"/>
    <property type="project" value="TreeGrafter"/>
</dbReference>
<evidence type="ECO:0000256" key="7">
    <source>
        <dbReference type="ARBA" id="ARBA00023163"/>
    </source>
</evidence>
<sequence>MNQFIQATTNRAQSNFLGFSQLLYIMSGGKKALVFVANGSEDIEVVATVDILRRGGVDVKLCSVEKNDEKPLTCANNIQIVPDLHIDDVQGQEFDAVIVPGGSKGTDKITACKKAGVILLDHYKANKIVAAICAGPIALSAHLCTAEKNARRHDVTCYPEVAKLLQNQFKSVKLDQSVVDSEVNHRRLITSQGPATAIEFSLKILSRLTNEKKAEEIRTKICLLNDVPSLVKYLNNPNIYANTLRVPYPYTAKDGEDYMKIVNESKKDIDHFFTIRLKVNDEMIGSCGIHGSESNRRVAEIGYWLAEPYWRRGIASAVVKKVLEIIRFFVPATNSNVFLHSSPRCGNMLFVEEGDRRNRLACNTCPYICNIETKITDRQYTRLKPVDDVLGGAAAWENVDKTEVTCPKCAHTQAYFMQLQTRSADEPMTTFYKCVQCGHRWND</sequence>
<dbReference type="GO" id="GO:0003676">
    <property type="term" value="F:nucleic acid binding"/>
    <property type="evidence" value="ECO:0007669"/>
    <property type="project" value="InterPro"/>
</dbReference>
<dbReference type="PANTHER" id="PTHR48094">
    <property type="entry name" value="PROTEIN/NUCLEIC ACID DEGLYCASE DJ-1-RELATED"/>
    <property type="match status" value="1"/>
</dbReference>
<evidence type="ECO:0000256" key="8">
    <source>
        <dbReference type="ARBA" id="ARBA00023242"/>
    </source>
</evidence>
<organism evidence="16 17">
    <name type="scientific">Adineta ricciae</name>
    <name type="common">Rotifer</name>
    <dbReference type="NCBI Taxonomy" id="249248"/>
    <lineage>
        <taxon>Eukaryota</taxon>
        <taxon>Metazoa</taxon>
        <taxon>Spiralia</taxon>
        <taxon>Gnathifera</taxon>
        <taxon>Rotifera</taxon>
        <taxon>Eurotatoria</taxon>
        <taxon>Bdelloidea</taxon>
        <taxon>Adinetida</taxon>
        <taxon>Adinetidae</taxon>
        <taxon>Adineta</taxon>
    </lineage>
</organism>
<dbReference type="InterPro" id="IPR000182">
    <property type="entry name" value="GNAT_dom"/>
</dbReference>
<keyword evidence="8" id="KW-0539">Nucleus</keyword>
<evidence type="ECO:0000313" key="16">
    <source>
        <dbReference type="EMBL" id="CAF1221293.1"/>
    </source>
</evidence>
<evidence type="ECO:0000256" key="5">
    <source>
        <dbReference type="ARBA" id="ARBA00022771"/>
    </source>
</evidence>
<dbReference type="CDD" id="cd03135">
    <property type="entry name" value="GATase1_DJ-1"/>
    <property type="match status" value="1"/>
</dbReference>
<dbReference type="PROSITE" id="PS00466">
    <property type="entry name" value="ZF_TFIIS_1"/>
    <property type="match status" value="1"/>
</dbReference>
<dbReference type="SUPFAM" id="SSF52317">
    <property type="entry name" value="Class I glutamine amidotransferase-like"/>
    <property type="match status" value="1"/>
</dbReference>
<dbReference type="EMBL" id="CAJNOJ010000160">
    <property type="protein sequence ID" value="CAF1221293.1"/>
    <property type="molecule type" value="Genomic_DNA"/>
</dbReference>
<dbReference type="Gene3D" id="3.40.630.30">
    <property type="match status" value="1"/>
</dbReference>
<dbReference type="SMART" id="SM00440">
    <property type="entry name" value="ZnF_C2C2"/>
    <property type="match status" value="1"/>
</dbReference>
<dbReference type="NCBIfam" id="TIGR01383">
    <property type="entry name" value="not_thiJ"/>
    <property type="match status" value="1"/>
</dbReference>
<keyword evidence="4 14" id="KW-0479">Metal-binding</keyword>
<evidence type="ECO:0000256" key="1">
    <source>
        <dbReference type="ARBA" id="ARBA00004123"/>
    </source>
</evidence>
<dbReference type="InterPro" id="IPR006287">
    <property type="entry name" value="DJ-1"/>
</dbReference>
<evidence type="ECO:0000256" key="14">
    <source>
        <dbReference type="RuleBase" id="RU003474"/>
    </source>
</evidence>
<comment type="similarity">
    <text evidence="14">Belongs to the archaeal rpoM/eukaryotic RPA12/RPB9/RPC11 RNA polymerase family.</text>
</comment>
<comment type="caution">
    <text evidence="16">The sequence shown here is derived from an EMBL/GenBank/DDBJ whole genome shotgun (WGS) entry which is preliminary data.</text>
</comment>
<dbReference type="SUPFAM" id="SSF57783">
    <property type="entry name" value="Zinc beta-ribbon"/>
    <property type="match status" value="1"/>
</dbReference>
<dbReference type="GO" id="GO:0005739">
    <property type="term" value="C:mitochondrion"/>
    <property type="evidence" value="ECO:0007669"/>
    <property type="project" value="TreeGrafter"/>
</dbReference>
<evidence type="ECO:0000256" key="10">
    <source>
        <dbReference type="ARBA" id="ARBA00044007"/>
    </source>
</evidence>
<dbReference type="Gene3D" id="3.40.50.880">
    <property type="match status" value="1"/>
</dbReference>
<dbReference type="GO" id="GO:0006383">
    <property type="term" value="P:transcription by RNA polymerase III"/>
    <property type="evidence" value="ECO:0007669"/>
    <property type="project" value="UniProtKB-ARBA"/>
</dbReference>
<comment type="subcellular location">
    <subcellularLocation>
        <location evidence="1">Nucleus</location>
    </subcellularLocation>
</comment>
<dbReference type="InterPro" id="IPR001222">
    <property type="entry name" value="Znf_TFIIS"/>
</dbReference>
<dbReference type="AlphaFoldDB" id="A0A814XWQ5"/>
<feature type="domain" description="TFIIS-type" evidence="15">
    <location>
        <begin position="402"/>
        <end position="442"/>
    </location>
</feature>
<dbReference type="SMART" id="SM00661">
    <property type="entry name" value="RPOL9"/>
    <property type="match status" value="1"/>
</dbReference>
<dbReference type="GO" id="GO:0005666">
    <property type="term" value="C:RNA polymerase III complex"/>
    <property type="evidence" value="ECO:0007669"/>
    <property type="project" value="UniProtKB-ARBA"/>
</dbReference>
<dbReference type="CDD" id="cd04301">
    <property type="entry name" value="NAT_SF"/>
    <property type="match status" value="1"/>
</dbReference>
<reference evidence="16" key="1">
    <citation type="submission" date="2021-02" db="EMBL/GenBank/DDBJ databases">
        <authorList>
            <person name="Nowell W R."/>
        </authorList>
    </citation>
    <scope>NUCLEOTIDE SEQUENCE</scope>
</reference>
<evidence type="ECO:0000256" key="12">
    <source>
        <dbReference type="ARBA" id="ARBA00078854"/>
    </source>
</evidence>
<accession>A0A814XWQ5</accession>
<dbReference type="Proteomes" id="UP000663852">
    <property type="component" value="Unassembled WGS sequence"/>
</dbReference>
<dbReference type="Gene3D" id="2.20.25.10">
    <property type="match status" value="1"/>
</dbReference>
<evidence type="ECO:0000256" key="3">
    <source>
        <dbReference type="ARBA" id="ARBA00022478"/>
    </source>
</evidence>
<dbReference type="CDD" id="cd10509">
    <property type="entry name" value="Zn-ribbon_RPC11"/>
    <property type="match status" value="1"/>
</dbReference>
<evidence type="ECO:0000256" key="13">
    <source>
        <dbReference type="PROSITE-ProRule" id="PRU00472"/>
    </source>
</evidence>
<protein>
    <recommendedName>
        <fullName evidence="2">DNA-directed RNA polymerase III subunit RPC10</fullName>
    </recommendedName>
    <alternativeName>
        <fullName evidence="12">DNA-directed RNA polymerase III subunit K</fullName>
    </alternativeName>
    <alternativeName>
        <fullName evidence="9">RNA polymerase III subunit C11</fullName>
    </alternativeName>
</protein>
<keyword evidence="5 13" id="KW-0863">Zinc-finger</keyword>
<keyword evidence="6" id="KW-0862">Zinc</keyword>
<dbReference type="InterPro" id="IPR050325">
    <property type="entry name" value="Prot/Nucl_acid_deglycase"/>
</dbReference>
<evidence type="ECO:0000256" key="6">
    <source>
        <dbReference type="ARBA" id="ARBA00022833"/>
    </source>
</evidence>
<comment type="subunit">
    <text evidence="10">Component of the RNA polymerase III complex consisting of 17 subunits: a ten-subunit horseshoe-shaped catalytic core composed of POLR3A/RPC1, POLR3B/RPC2, POLR1C/RPAC1, POLR1D/RPAC2, POLR3K/RPC10, POLR2E/RPABC1, POLR2F/RPABC2, POLR2H/RPABC3, POLR2K/RPABC4 and POLR2L/RPABC5; a mobile stalk composed of two subunits POLR3H/RPC8 and CRCP/RPC9, protruding from the core and functioning primarily in transcription initiation; and additional subunits homologous to general transcription factors of the RNA polymerase II machinery, POLR3C/RPC3-POLR3F/RPC6-POLR3G/RPC7 heterotrimer required for transcription initiation and POLR3D/RPC4-POLR3E/RPC5 heterodimer involved in both transcription initiation and termination.</text>
</comment>
<dbReference type="Pfam" id="PF13302">
    <property type="entry name" value="Acetyltransf_3"/>
    <property type="match status" value="1"/>
</dbReference>
<name>A0A814XWQ5_ADIRI</name>
<dbReference type="OrthoDB" id="543156at2759"/>
<dbReference type="SUPFAM" id="SSF55729">
    <property type="entry name" value="Acyl-CoA N-acyltransferases (Nat)"/>
    <property type="match status" value="1"/>
</dbReference>
<gene>
    <name evidence="16" type="ORF">EDS130_LOCUS26433</name>
</gene>
<dbReference type="GO" id="GO:0008270">
    <property type="term" value="F:zinc ion binding"/>
    <property type="evidence" value="ECO:0007669"/>
    <property type="project" value="UniProtKB-KW"/>
</dbReference>
<evidence type="ECO:0000313" key="17">
    <source>
        <dbReference type="Proteomes" id="UP000663852"/>
    </source>
</evidence>
<evidence type="ECO:0000256" key="9">
    <source>
        <dbReference type="ARBA" id="ARBA00029985"/>
    </source>
</evidence>
<dbReference type="GO" id="GO:0016747">
    <property type="term" value="F:acyltransferase activity, transferring groups other than amino-acyl groups"/>
    <property type="evidence" value="ECO:0007669"/>
    <property type="project" value="InterPro"/>
</dbReference>
<dbReference type="PANTHER" id="PTHR48094:SF12">
    <property type="entry name" value="PARKINSON DISEASE PROTEIN 7 HOMOLOG"/>
    <property type="match status" value="1"/>
</dbReference>
<evidence type="ECO:0000256" key="2">
    <source>
        <dbReference type="ARBA" id="ARBA00020093"/>
    </source>
</evidence>
<dbReference type="Pfam" id="PF01965">
    <property type="entry name" value="DJ-1_PfpI"/>
    <property type="match status" value="1"/>
</dbReference>
<comment type="function">
    <text evidence="11">Core component of RNA polymerase III (Pol III) which synthesizes small non-coding RNAs using the four ribonucleoside triphosphates as substrates. Can mediate Pol I proofreading of the nascent RNA transcript. Anchors into the Pol III active site to constantly monitor transcription fidelity, cleaves mis-incorporated 5'-ribonucleotides and restarts the transcription process. Once Pol III reaches the poly(dT) termination signal, can induce Pol III clamp opening and transcription termination. Pol III plays an important role in sensing and limiting infection by intracellular bacteria and DNA viruses. Acts as a nuclear and cytosolic DNA sensor involved in innate immune response. Can sense non-self dsDNA that serves as template for transcription into dsRNA. The non-self RNA polymerase III transcripts, such as Epstein-Barr virus-encoded RNAs (EBERs) induce type I interferon and NF-kappa-B through the RIG-I pathway.</text>
</comment>
<dbReference type="PROSITE" id="PS51133">
    <property type="entry name" value="ZF_TFIIS_2"/>
    <property type="match status" value="1"/>
</dbReference>
<keyword evidence="3 14" id="KW-0240">DNA-directed RNA polymerase</keyword>
<dbReference type="FunFam" id="2.20.25.10:FF:000005">
    <property type="entry name" value="DNA-directed RNA polymerase subunit"/>
    <property type="match status" value="1"/>
</dbReference>
<dbReference type="InterPro" id="IPR002818">
    <property type="entry name" value="DJ-1/PfpI"/>
</dbReference>
<dbReference type="InterPro" id="IPR001529">
    <property type="entry name" value="Zn_ribbon_RPB9"/>
</dbReference>
<evidence type="ECO:0000256" key="11">
    <source>
        <dbReference type="ARBA" id="ARBA00054653"/>
    </source>
</evidence>
<dbReference type="Pfam" id="PF01096">
    <property type="entry name" value="Zn_ribbon_TFIIS"/>
    <property type="match status" value="1"/>
</dbReference>
<dbReference type="InterPro" id="IPR016181">
    <property type="entry name" value="Acyl_CoA_acyltransferase"/>
</dbReference>
<dbReference type="InterPro" id="IPR029062">
    <property type="entry name" value="Class_I_gatase-like"/>
</dbReference>
<dbReference type="GO" id="GO:0006979">
    <property type="term" value="P:response to oxidative stress"/>
    <property type="evidence" value="ECO:0007669"/>
    <property type="project" value="TreeGrafter"/>
</dbReference>
<dbReference type="InterPro" id="IPR034014">
    <property type="entry name" value="Zn_ribbon_RPC11_C"/>
</dbReference>